<name>A0A9W6UC48_9STRA</name>
<dbReference type="OrthoDB" id="127417at2759"/>
<gene>
    <name evidence="2" type="ORF">Pfra01_000627000</name>
</gene>
<dbReference type="Proteomes" id="UP001165121">
    <property type="component" value="Unassembled WGS sequence"/>
</dbReference>
<feature type="region of interest" description="Disordered" evidence="1">
    <location>
        <begin position="1"/>
        <end position="118"/>
    </location>
</feature>
<dbReference type="EMBL" id="BSXT01000525">
    <property type="protein sequence ID" value="GMF29348.1"/>
    <property type="molecule type" value="Genomic_DNA"/>
</dbReference>
<feature type="compositionally biased region" description="Basic residues" evidence="1">
    <location>
        <begin position="105"/>
        <end position="118"/>
    </location>
</feature>
<dbReference type="AlphaFoldDB" id="A0A9W6UC48"/>
<evidence type="ECO:0000256" key="1">
    <source>
        <dbReference type="SAM" id="MobiDB-lite"/>
    </source>
</evidence>
<keyword evidence="3" id="KW-1185">Reference proteome</keyword>
<comment type="caution">
    <text evidence="2">The sequence shown here is derived from an EMBL/GenBank/DDBJ whole genome shotgun (WGS) entry which is preliminary data.</text>
</comment>
<proteinExistence type="predicted"/>
<organism evidence="2 3">
    <name type="scientific">Phytophthora fragariaefolia</name>
    <dbReference type="NCBI Taxonomy" id="1490495"/>
    <lineage>
        <taxon>Eukaryota</taxon>
        <taxon>Sar</taxon>
        <taxon>Stramenopiles</taxon>
        <taxon>Oomycota</taxon>
        <taxon>Peronosporomycetes</taxon>
        <taxon>Peronosporales</taxon>
        <taxon>Peronosporaceae</taxon>
        <taxon>Phytophthora</taxon>
    </lineage>
</organism>
<protein>
    <submittedName>
        <fullName evidence="2">Unnamed protein product</fullName>
    </submittedName>
</protein>
<evidence type="ECO:0000313" key="3">
    <source>
        <dbReference type="Proteomes" id="UP001165121"/>
    </source>
</evidence>
<sequence>MVPRPGSATPEDGVTIKQEPGVDAPSIGRSSTTSEQERPDASGSSVGTFTIGRGASDEQEGYQEQFTVPDVAPHGATPDSGLRQSPTGLKPEKAEDQNPPTAKTAAKRKSKKTKKKKK</sequence>
<reference evidence="2" key="1">
    <citation type="submission" date="2023-04" db="EMBL/GenBank/DDBJ databases">
        <title>Phytophthora fragariaefolia NBRC 109709.</title>
        <authorList>
            <person name="Ichikawa N."/>
            <person name="Sato H."/>
            <person name="Tonouchi N."/>
        </authorList>
    </citation>
    <scope>NUCLEOTIDE SEQUENCE</scope>
    <source>
        <strain evidence="2">NBRC 109709</strain>
    </source>
</reference>
<accession>A0A9W6UC48</accession>
<evidence type="ECO:0000313" key="2">
    <source>
        <dbReference type="EMBL" id="GMF29348.1"/>
    </source>
</evidence>